<dbReference type="PANTHER" id="PTHR43591:SF110">
    <property type="entry name" value="RHODANESE DOMAIN-CONTAINING PROTEIN"/>
    <property type="match status" value="1"/>
</dbReference>
<keyword evidence="3" id="KW-1185">Reference proteome</keyword>
<name>A0A2J6RJP0_HYAVF</name>
<dbReference type="EMBL" id="KZ613947">
    <property type="protein sequence ID" value="PMD38720.1"/>
    <property type="molecule type" value="Genomic_DNA"/>
</dbReference>
<evidence type="ECO:0000259" key="1">
    <source>
        <dbReference type="Pfam" id="PF13649"/>
    </source>
</evidence>
<gene>
    <name evidence="2" type="ORF">L207DRAFT_513213</name>
</gene>
<sequence length="295" mass="32792">MIDSRDPNPEAFHRIEEIPERLDEQHHITTQTLGFLIHPTISINLSRQRGPLRIADIGSGTGAWLIDVARTFPSAKLTGFDISPSTFPDPSTLPPNISFCTQDMLSPFSSSEIGAYDLVAVRFISMATTRSEWIATIQNLLALLKPGGWLQWIDSCNFSLYCGTPGASRKACQEIYDGLESFREKEDLVIGMGMQARGNVGREEVWRGLGLVDVHEDVFSTDRVQDAGLGFREKGTRNAMACFVGVLEGLVSQGKGEGWSRERIERVRREAEREIDAGVYHTLDHVCIVGRKPDI</sequence>
<dbReference type="STRING" id="1149755.A0A2J6RJP0"/>
<dbReference type="InterPro" id="IPR041698">
    <property type="entry name" value="Methyltransf_25"/>
</dbReference>
<dbReference type="Gene3D" id="3.40.50.150">
    <property type="entry name" value="Vaccinia Virus protein VP39"/>
    <property type="match status" value="1"/>
</dbReference>
<dbReference type="SUPFAM" id="SSF53335">
    <property type="entry name" value="S-adenosyl-L-methionine-dependent methyltransferases"/>
    <property type="match status" value="1"/>
</dbReference>
<dbReference type="CDD" id="cd02440">
    <property type="entry name" value="AdoMet_MTases"/>
    <property type="match status" value="1"/>
</dbReference>
<reference evidence="2 3" key="1">
    <citation type="submission" date="2016-04" db="EMBL/GenBank/DDBJ databases">
        <title>A degradative enzymes factory behind the ericoid mycorrhizal symbiosis.</title>
        <authorList>
            <consortium name="DOE Joint Genome Institute"/>
            <person name="Martino E."/>
            <person name="Morin E."/>
            <person name="Grelet G."/>
            <person name="Kuo A."/>
            <person name="Kohler A."/>
            <person name="Daghino S."/>
            <person name="Barry K."/>
            <person name="Choi C."/>
            <person name="Cichocki N."/>
            <person name="Clum A."/>
            <person name="Copeland A."/>
            <person name="Hainaut M."/>
            <person name="Haridas S."/>
            <person name="Labutti K."/>
            <person name="Lindquist E."/>
            <person name="Lipzen A."/>
            <person name="Khouja H.-R."/>
            <person name="Murat C."/>
            <person name="Ohm R."/>
            <person name="Olson A."/>
            <person name="Spatafora J."/>
            <person name="Veneault-Fourrey C."/>
            <person name="Henrissat B."/>
            <person name="Grigoriev I."/>
            <person name="Martin F."/>
            <person name="Perotto S."/>
        </authorList>
    </citation>
    <scope>NUCLEOTIDE SEQUENCE [LARGE SCALE GENOMIC DNA]</scope>
    <source>
        <strain evidence="2 3">F</strain>
    </source>
</reference>
<feature type="domain" description="Methyltransferase" evidence="1">
    <location>
        <begin position="54"/>
        <end position="148"/>
    </location>
</feature>
<organism evidence="2 3">
    <name type="scientific">Hyaloscypha variabilis (strain UAMH 11265 / GT02V1 / F)</name>
    <name type="common">Meliniomyces variabilis</name>
    <dbReference type="NCBI Taxonomy" id="1149755"/>
    <lineage>
        <taxon>Eukaryota</taxon>
        <taxon>Fungi</taxon>
        <taxon>Dikarya</taxon>
        <taxon>Ascomycota</taxon>
        <taxon>Pezizomycotina</taxon>
        <taxon>Leotiomycetes</taxon>
        <taxon>Helotiales</taxon>
        <taxon>Hyaloscyphaceae</taxon>
        <taxon>Hyaloscypha</taxon>
        <taxon>Hyaloscypha variabilis</taxon>
    </lineage>
</organism>
<dbReference type="PANTHER" id="PTHR43591">
    <property type="entry name" value="METHYLTRANSFERASE"/>
    <property type="match status" value="1"/>
</dbReference>
<accession>A0A2J6RJP0</accession>
<protein>
    <recommendedName>
        <fullName evidence="1">Methyltransferase domain-containing protein</fullName>
    </recommendedName>
</protein>
<dbReference type="OrthoDB" id="184880at2759"/>
<dbReference type="Pfam" id="PF13649">
    <property type="entry name" value="Methyltransf_25"/>
    <property type="match status" value="1"/>
</dbReference>
<evidence type="ECO:0000313" key="2">
    <source>
        <dbReference type="EMBL" id="PMD38720.1"/>
    </source>
</evidence>
<proteinExistence type="predicted"/>
<dbReference type="Proteomes" id="UP000235786">
    <property type="component" value="Unassembled WGS sequence"/>
</dbReference>
<dbReference type="AlphaFoldDB" id="A0A2J6RJP0"/>
<evidence type="ECO:0000313" key="3">
    <source>
        <dbReference type="Proteomes" id="UP000235786"/>
    </source>
</evidence>
<dbReference type="InterPro" id="IPR029063">
    <property type="entry name" value="SAM-dependent_MTases_sf"/>
</dbReference>